<evidence type="ECO:0000256" key="1">
    <source>
        <dbReference type="ARBA" id="ARBA00022801"/>
    </source>
</evidence>
<dbReference type="InterPro" id="IPR000560">
    <property type="entry name" value="His_Pase_clade-2"/>
</dbReference>
<dbReference type="HOGENOM" id="CLU_020880_3_2_1"/>
<evidence type="ECO:0000256" key="2">
    <source>
        <dbReference type="ARBA" id="ARBA00023180"/>
    </source>
</evidence>
<keyword evidence="2" id="KW-0325">Glycoprotein</keyword>
<reference evidence="5 6" key="1">
    <citation type="submission" date="2014-04" db="EMBL/GenBank/DDBJ databases">
        <authorList>
            <consortium name="DOE Joint Genome Institute"/>
            <person name="Kuo A."/>
            <person name="Kohler A."/>
            <person name="Nagy L.G."/>
            <person name="Floudas D."/>
            <person name="Copeland A."/>
            <person name="Barry K.W."/>
            <person name="Cichocki N."/>
            <person name="Veneault-Fourrey C."/>
            <person name="LaButti K."/>
            <person name="Lindquist E.A."/>
            <person name="Lipzen A."/>
            <person name="Lundell T."/>
            <person name="Morin E."/>
            <person name="Murat C."/>
            <person name="Sun H."/>
            <person name="Tunlid A."/>
            <person name="Henrissat B."/>
            <person name="Grigoriev I.V."/>
            <person name="Hibbett D.S."/>
            <person name="Martin F."/>
            <person name="Nordberg H.P."/>
            <person name="Cantor M.N."/>
            <person name="Hua S.X."/>
        </authorList>
    </citation>
    <scope>NUCLEOTIDE SEQUENCE [LARGE SCALE GENOMIC DNA]</scope>
    <source>
        <strain evidence="5 6">Foug A</strain>
    </source>
</reference>
<sequence length="427" mass="48341">MYIPVINLLQFSLSSLTKVFDFVPGVDSLNANSWQRFGVLTPYHDRPQVPGVWADLPSDCAVDQVMLLHRHGSRGPGGERVLIEKLAKTLDNATLPHNLPKNLRFLKDGYHSDLVPEELTLMGRKQLFDHGVEFALQYPTLFTDTFLSSTVQRVIESAEYFKLGFGQDAEIITIDELDLPVNWILPFDSCPKFNSTVFKKTSTEWAKKYIPPITERLNRLLPGVGLSDDDVQGALYACPYEIAAHGASSWCGVFLREELRSFDYQSDLQMDNWGGHISRNDLGPVLGSVYVNKLIERFTNATGDAQELYLEFGHDISFLVALAAMNLNKDKVPLTPDHIRSPRKFRSSDQTPFAARMIWERFSCKKSFKGPQIRLLLNGATYPLPMCQNSLRDRKFGTCSLAEFVKANSYSTNIHFHDKTWNASCEF</sequence>
<dbReference type="SUPFAM" id="SSF53254">
    <property type="entry name" value="Phosphoglycerate mutase-like"/>
    <property type="match status" value="1"/>
</dbReference>
<feature type="disulfide bond" evidence="4">
    <location>
        <begin position="60"/>
        <end position="364"/>
    </location>
</feature>
<dbReference type="PIRSF" id="PIRSF000894">
    <property type="entry name" value="Acid_phosphatase"/>
    <property type="match status" value="1"/>
</dbReference>
<feature type="disulfide bond" evidence="4">
    <location>
        <begin position="387"/>
        <end position="399"/>
    </location>
</feature>
<dbReference type="PROSITE" id="PS00616">
    <property type="entry name" value="HIS_ACID_PHOSPHAT_1"/>
    <property type="match status" value="1"/>
</dbReference>
<reference evidence="6" key="2">
    <citation type="submission" date="2015-01" db="EMBL/GenBank/DDBJ databases">
        <title>Evolutionary Origins and Diversification of the Mycorrhizal Mutualists.</title>
        <authorList>
            <consortium name="DOE Joint Genome Institute"/>
            <consortium name="Mycorrhizal Genomics Consortium"/>
            <person name="Kohler A."/>
            <person name="Kuo A."/>
            <person name="Nagy L.G."/>
            <person name="Floudas D."/>
            <person name="Copeland A."/>
            <person name="Barry K.W."/>
            <person name="Cichocki N."/>
            <person name="Veneault-Fourrey C."/>
            <person name="LaButti K."/>
            <person name="Lindquist E.A."/>
            <person name="Lipzen A."/>
            <person name="Lundell T."/>
            <person name="Morin E."/>
            <person name="Murat C."/>
            <person name="Riley R."/>
            <person name="Ohm R."/>
            <person name="Sun H."/>
            <person name="Tunlid A."/>
            <person name="Henrissat B."/>
            <person name="Grigoriev I.V."/>
            <person name="Hibbett D.S."/>
            <person name="Martin F."/>
        </authorList>
    </citation>
    <scope>NUCLEOTIDE SEQUENCE [LARGE SCALE GENOMIC DNA]</scope>
    <source>
        <strain evidence="6">Foug A</strain>
    </source>
</reference>
<dbReference type="PANTHER" id="PTHR20963">
    <property type="entry name" value="MULTIPLE INOSITOL POLYPHOSPHATE PHOSPHATASE-RELATED"/>
    <property type="match status" value="1"/>
</dbReference>
<accession>A0A0C3ADJ8</accession>
<name>A0A0C3ADJ8_9AGAM</name>
<dbReference type="CDD" id="cd07061">
    <property type="entry name" value="HP_HAP_like"/>
    <property type="match status" value="1"/>
</dbReference>
<dbReference type="InterPro" id="IPR029033">
    <property type="entry name" value="His_PPase_superfam"/>
</dbReference>
<keyword evidence="4" id="KW-1015">Disulfide bond</keyword>
<dbReference type="AlphaFoldDB" id="A0A0C3ADJ8"/>
<dbReference type="PANTHER" id="PTHR20963:SF42">
    <property type="entry name" value="PHOSPHOGLYCERATE MUTASE-LIKE PROTEIN"/>
    <property type="match status" value="1"/>
</dbReference>
<feature type="disulfide bond" evidence="4">
    <location>
        <begin position="238"/>
        <end position="251"/>
    </location>
</feature>
<evidence type="ECO:0008006" key="7">
    <source>
        <dbReference type="Google" id="ProtNLM"/>
    </source>
</evidence>
<keyword evidence="1" id="KW-0378">Hydrolase</keyword>
<dbReference type="OrthoDB" id="6509975at2759"/>
<dbReference type="Pfam" id="PF00328">
    <property type="entry name" value="His_Phos_2"/>
    <property type="match status" value="1"/>
</dbReference>
<evidence type="ECO:0000256" key="3">
    <source>
        <dbReference type="PIRSR" id="PIRSR000894-1"/>
    </source>
</evidence>
<dbReference type="Gene3D" id="3.40.50.1240">
    <property type="entry name" value="Phosphoglycerate mutase-like"/>
    <property type="match status" value="1"/>
</dbReference>
<evidence type="ECO:0000313" key="6">
    <source>
        <dbReference type="Proteomes" id="UP000053989"/>
    </source>
</evidence>
<feature type="active site" description="Proton donor" evidence="3">
    <location>
        <position position="315"/>
    </location>
</feature>
<organism evidence="5 6">
    <name type="scientific">Scleroderma citrinum Foug A</name>
    <dbReference type="NCBI Taxonomy" id="1036808"/>
    <lineage>
        <taxon>Eukaryota</taxon>
        <taxon>Fungi</taxon>
        <taxon>Dikarya</taxon>
        <taxon>Basidiomycota</taxon>
        <taxon>Agaricomycotina</taxon>
        <taxon>Agaricomycetes</taxon>
        <taxon>Agaricomycetidae</taxon>
        <taxon>Boletales</taxon>
        <taxon>Sclerodermatineae</taxon>
        <taxon>Sclerodermataceae</taxon>
        <taxon>Scleroderma</taxon>
    </lineage>
</organism>
<dbReference type="FunCoup" id="A0A0C3ADJ8">
    <property type="interactions" value="211"/>
</dbReference>
<gene>
    <name evidence="5" type="ORF">SCLCIDRAFT_1214556</name>
</gene>
<evidence type="ECO:0000313" key="5">
    <source>
        <dbReference type="EMBL" id="KIM63012.1"/>
    </source>
</evidence>
<protein>
    <recommendedName>
        <fullName evidence="7">3-phytase</fullName>
    </recommendedName>
</protein>
<dbReference type="GO" id="GO:0003993">
    <property type="term" value="F:acid phosphatase activity"/>
    <property type="evidence" value="ECO:0007669"/>
    <property type="project" value="TreeGrafter"/>
</dbReference>
<dbReference type="InterPro" id="IPR016274">
    <property type="entry name" value="Histidine_acid_Pase_euk"/>
</dbReference>
<feature type="active site" description="Nucleophile" evidence="3">
    <location>
        <position position="71"/>
    </location>
</feature>
<proteinExistence type="predicted"/>
<keyword evidence="6" id="KW-1185">Reference proteome</keyword>
<dbReference type="EMBL" id="KN822038">
    <property type="protein sequence ID" value="KIM63012.1"/>
    <property type="molecule type" value="Genomic_DNA"/>
</dbReference>
<dbReference type="InterPro" id="IPR033379">
    <property type="entry name" value="Acid_Pase_AS"/>
</dbReference>
<dbReference type="InParanoid" id="A0A0C3ADJ8"/>
<dbReference type="STRING" id="1036808.A0A0C3ADJ8"/>
<evidence type="ECO:0000256" key="4">
    <source>
        <dbReference type="PIRSR" id="PIRSR000894-2"/>
    </source>
</evidence>
<dbReference type="Proteomes" id="UP000053989">
    <property type="component" value="Unassembled WGS sequence"/>
</dbReference>